<feature type="transmembrane region" description="Helical" evidence="1">
    <location>
        <begin position="44"/>
        <end position="64"/>
    </location>
</feature>
<dbReference type="InterPro" id="IPR008875">
    <property type="entry name" value="TraX"/>
</dbReference>
<keyword evidence="1" id="KW-0472">Membrane</keyword>
<name>A0A1I3Q325_9GAMM</name>
<feature type="transmembrane region" description="Helical" evidence="1">
    <location>
        <begin position="166"/>
        <end position="182"/>
    </location>
</feature>
<proteinExistence type="predicted"/>
<dbReference type="EMBL" id="FORC01000007">
    <property type="protein sequence ID" value="SFJ28060.1"/>
    <property type="molecule type" value="Genomic_DNA"/>
</dbReference>
<keyword evidence="3" id="KW-1185">Reference proteome</keyword>
<evidence type="ECO:0000256" key="1">
    <source>
        <dbReference type="SAM" id="Phobius"/>
    </source>
</evidence>
<dbReference type="OrthoDB" id="5676588at2"/>
<keyword evidence="1" id="KW-0812">Transmembrane</keyword>
<evidence type="ECO:0000313" key="3">
    <source>
        <dbReference type="Proteomes" id="UP000183018"/>
    </source>
</evidence>
<dbReference type="Proteomes" id="UP000183018">
    <property type="component" value="Unassembled WGS sequence"/>
</dbReference>
<organism evidence="2 3">
    <name type="scientific">Phytopseudomonas argentinensis</name>
    <dbReference type="NCBI Taxonomy" id="289370"/>
    <lineage>
        <taxon>Bacteria</taxon>
        <taxon>Pseudomonadati</taxon>
        <taxon>Pseudomonadota</taxon>
        <taxon>Gammaproteobacteria</taxon>
        <taxon>Pseudomonadales</taxon>
        <taxon>Pseudomonadaceae</taxon>
        <taxon>Phytopseudomonas</taxon>
    </lineage>
</organism>
<feature type="transmembrane region" description="Helical" evidence="1">
    <location>
        <begin position="143"/>
        <end position="161"/>
    </location>
</feature>
<accession>A0A1I3Q325</accession>
<protein>
    <submittedName>
        <fullName evidence="2">TraX protein</fullName>
    </submittedName>
</protein>
<evidence type="ECO:0000313" key="2">
    <source>
        <dbReference type="EMBL" id="SFJ28060.1"/>
    </source>
</evidence>
<reference evidence="3" key="1">
    <citation type="submission" date="2016-10" db="EMBL/GenBank/DDBJ databases">
        <authorList>
            <person name="Varghese N."/>
            <person name="Submissions S."/>
        </authorList>
    </citation>
    <scope>NUCLEOTIDE SEQUENCE [LARGE SCALE GENOMIC DNA]</scope>
    <source>
        <strain evidence="3">LMG 22563</strain>
    </source>
</reference>
<feature type="transmembrane region" description="Helical" evidence="1">
    <location>
        <begin position="194"/>
        <end position="215"/>
    </location>
</feature>
<dbReference type="RefSeq" id="WP_074889792.1">
    <property type="nucleotide sequence ID" value="NZ_FORC01000007.1"/>
</dbReference>
<gene>
    <name evidence="2" type="ORF">SAMN05216602_4566</name>
</gene>
<dbReference type="AlphaFoldDB" id="A0A1I3Q325"/>
<sequence length="245" mass="27179">MPSSSPQQPLIRSRDAALDLIKWLALLTMLIDHLRHAWPSLYFLYVPGRLAFPLFCLAIAANVARPRMGDASGLSARYLGWLLLFALISEWPYRLLVPTAESLNVMPTLMLGLLIANAVQRTDIQARWLGAGALATAVLAHEWLMFGAFGALLPAAFLLALRGSRALWLLPMVCCLAANYWAPFYADAARGDPFAWSVLGICLFAPLLGLLLLRLRPPFAVPPVRRWAYLFYPAHFLVLVALRSL</sequence>
<feature type="transmembrane region" description="Helical" evidence="1">
    <location>
        <begin position="76"/>
        <end position="93"/>
    </location>
</feature>
<dbReference type="STRING" id="289370.SAMN05216602_4566"/>
<dbReference type="Pfam" id="PF05857">
    <property type="entry name" value="TraX"/>
    <property type="match status" value="1"/>
</dbReference>
<feature type="transmembrane region" description="Helical" evidence="1">
    <location>
        <begin position="227"/>
        <end position="244"/>
    </location>
</feature>
<keyword evidence="1" id="KW-1133">Transmembrane helix</keyword>